<reference evidence="1" key="1">
    <citation type="journal article" date="2023" name="IScience">
        <title>Live-bearing cockroach genome reveals convergent evolutionary mechanisms linked to viviparity in insects and beyond.</title>
        <authorList>
            <person name="Fouks B."/>
            <person name="Harrison M.C."/>
            <person name="Mikhailova A.A."/>
            <person name="Marchal E."/>
            <person name="English S."/>
            <person name="Carruthers M."/>
            <person name="Jennings E.C."/>
            <person name="Chiamaka E.L."/>
            <person name="Frigard R.A."/>
            <person name="Pippel M."/>
            <person name="Attardo G.M."/>
            <person name="Benoit J.B."/>
            <person name="Bornberg-Bauer E."/>
            <person name="Tobe S.S."/>
        </authorList>
    </citation>
    <scope>NUCLEOTIDE SEQUENCE</scope>
    <source>
        <strain evidence="1">Stay&amp;Tobe</strain>
    </source>
</reference>
<dbReference type="Proteomes" id="UP001233999">
    <property type="component" value="Unassembled WGS sequence"/>
</dbReference>
<feature type="non-terminal residue" evidence="1">
    <location>
        <position position="65"/>
    </location>
</feature>
<evidence type="ECO:0000313" key="2">
    <source>
        <dbReference type="Proteomes" id="UP001233999"/>
    </source>
</evidence>
<organism evidence="1 2">
    <name type="scientific">Diploptera punctata</name>
    <name type="common">Pacific beetle cockroach</name>
    <dbReference type="NCBI Taxonomy" id="6984"/>
    <lineage>
        <taxon>Eukaryota</taxon>
        <taxon>Metazoa</taxon>
        <taxon>Ecdysozoa</taxon>
        <taxon>Arthropoda</taxon>
        <taxon>Hexapoda</taxon>
        <taxon>Insecta</taxon>
        <taxon>Pterygota</taxon>
        <taxon>Neoptera</taxon>
        <taxon>Polyneoptera</taxon>
        <taxon>Dictyoptera</taxon>
        <taxon>Blattodea</taxon>
        <taxon>Blaberoidea</taxon>
        <taxon>Blaberidae</taxon>
        <taxon>Diplopterinae</taxon>
        <taxon>Diploptera</taxon>
    </lineage>
</organism>
<evidence type="ECO:0000313" key="1">
    <source>
        <dbReference type="EMBL" id="KAJ9585974.1"/>
    </source>
</evidence>
<proteinExistence type="predicted"/>
<name>A0AAD8EDM1_DIPPU</name>
<comment type="caution">
    <text evidence="1">The sequence shown here is derived from an EMBL/GenBank/DDBJ whole genome shotgun (WGS) entry which is preliminary data.</text>
</comment>
<feature type="non-terminal residue" evidence="1">
    <location>
        <position position="1"/>
    </location>
</feature>
<reference evidence="1" key="2">
    <citation type="submission" date="2023-05" db="EMBL/GenBank/DDBJ databases">
        <authorList>
            <person name="Fouks B."/>
        </authorList>
    </citation>
    <scope>NUCLEOTIDE SEQUENCE</scope>
    <source>
        <strain evidence="1">Stay&amp;Tobe</strain>
        <tissue evidence="1">Testes</tissue>
    </source>
</reference>
<sequence length="65" mass="6562">GWGGGGWGGVGWGGVFMSSGLSGWVGGGRGWVWYEFRASRGVGVESASRVGGWGGVGWGWGGWVG</sequence>
<dbReference type="EMBL" id="JASPKZ010007228">
    <property type="protein sequence ID" value="KAJ9585974.1"/>
    <property type="molecule type" value="Genomic_DNA"/>
</dbReference>
<gene>
    <name evidence="1" type="ORF">L9F63_020371</name>
</gene>
<accession>A0AAD8EDM1</accession>
<protein>
    <submittedName>
        <fullName evidence="1">Uncharacterized protein</fullName>
    </submittedName>
</protein>
<keyword evidence="2" id="KW-1185">Reference proteome</keyword>
<dbReference type="AlphaFoldDB" id="A0AAD8EDM1"/>